<dbReference type="InterPro" id="IPR011990">
    <property type="entry name" value="TPR-like_helical_dom_sf"/>
</dbReference>
<keyword evidence="4" id="KW-0812">Transmembrane</keyword>
<comment type="catalytic activity">
    <reaction evidence="2">
        <text>2 GTP = 3',3'-c-di-GMP + 2 diphosphate</text>
        <dbReference type="Rhea" id="RHEA:24898"/>
        <dbReference type="ChEBI" id="CHEBI:33019"/>
        <dbReference type="ChEBI" id="CHEBI:37565"/>
        <dbReference type="ChEBI" id="CHEBI:58805"/>
        <dbReference type="EC" id="2.7.7.65"/>
    </reaction>
</comment>
<dbReference type="InterPro" id="IPR029787">
    <property type="entry name" value="Nucleotide_cyclase"/>
</dbReference>
<protein>
    <recommendedName>
        <fullName evidence="1">diguanylate cyclase</fullName>
        <ecNumber evidence="1">2.7.7.65</ecNumber>
    </recommendedName>
</protein>
<evidence type="ECO:0000313" key="6">
    <source>
        <dbReference type="EMBL" id="MFD2097955.1"/>
    </source>
</evidence>
<dbReference type="PANTHER" id="PTHR45138">
    <property type="entry name" value="REGULATORY COMPONENTS OF SENSORY TRANSDUCTION SYSTEM"/>
    <property type="match status" value="1"/>
</dbReference>
<accession>A0ABW4XS77</accession>
<evidence type="ECO:0000259" key="5">
    <source>
        <dbReference type="PROSITE" id="PS50887"/>
    </source>
</evidence>
<dbReference type="InterPro" id="IPR000160">
    <property type="entry name" value="GGDEF_dom"/>
</dbReference>
<dbReference type="SUPFAM" id="SSF48452">
    <property type="entry name" value="TPR-like"/>
    <property type="match status" value="1"/>
</dbReference>
<feature type="coiled-coil region" evidence="3">
    <location>
        <begin position="414"/>
        <end position="441"/>
    </location>
</feature>
<dbReference type="Proteomes" id="UP001597380">
    <property type="component" value="Unassembled WGS sequence"/>
</dbReference>
<keyword evidence="3" id="KW-0175">Coiled coil</keyword>
<dbReference type="RefSeq" id="WP_345340096.1">
    <property type="nucleotide sequence ID" value="NZ_BAABLI010000013.1"/>
</dbReference>
<evidence type="ECO:0000256" key="3">
    <source>
        <dbReference type="SAM" id="Coils"/>
    </source>
</evidence>
<keyword evidence="6" id="KW-0548">Nucleotidyltransferase</keyword>
<dbReference type="PANTHER" id="PTHR45138:SF9">
    <property type="entry name" value="DIGUANYLATE CYCLASE DGCM-RELATED"/>
    <property type="match status" value="1"/>
</dbReference>
<dbReference type="Gene3D" id="1.25.40.10">
    <property type="entry name" value="Tetratricopeptide repeat domain"/>
    <property type="match status" value="1"/>
</dbReference>
<feature type="transmembrane region" description="Helical" evidence="4">
    <location>
        <begin position="444"/>
        <end position="464"/>
    </location>
</feature>
<evidence type="ECO:0000256" key="1">
    <source>
        <dbReference type="ARBA" id="ARBA00012528"/>
    </source>
</evidence>
<organism evidence="6 7">
    <name type="scientific">Corallincola platygyrae</name>
    <dbReference type="NCBI Taxonomy" id="1193278"/>
    <lineage>
        <taxon>Bacteria</taxon>
        <taxon>Pseudomonadati</taxon>
        <taxon>Pseudomonadota</taxon>
        <taxon>Gammaproteobacteria</taxon>
        <taxon>Alteromonadales</taxon>
        <taxon>Psychromonadaceae</taxon>
        <taxon>Corallincola</taxon>
    </lineage>
</organism>
<dbReference type="GO" id="GO:0052621">
    <property type="term" value="F:diguanylate cyclase activity"/>
    <property type="evidence" value="ECO:0007669"/>
    <property type="project" value="UniProtKB-EC"/>
</dbReference>
<keyword evidence="6" id="KW-0808">Transferase</keyword>
<reference evidence="7" key="1">
    <citation type="journal article" date="2019" name="Int. J. Syst. Evol. Microbiol.">
        <title>The Global Catalogue of Microorganisms (GCM) 10K type strain sequencing project: providing services to taxonomists for standard genome sequencing and annotation.</title>
        <authorList>
            <consortium name="The Broad Institute Genomics Platform"/>
            <consortium name="The Broad Institute Genome Sequencing Center for Infectious Disease"/>
            <person name="Wu L."/>
            <person name="Ma J."/>
        </authorList>
    </citation>
    <scope>NUCLEOTIDE SEQUENCE [LARGE SCALE GENOMIC DNA]</scope>
    <source>
        <strain evidence="7">CGMCC 1.10992</strain>
    </source>
</reference>
<evidence type="ECO:0000256" key="2">
    <source>
        <dbReference type="ARBA" id="ARBA00034247"/>
    </source>
</evidence>
<dbReference type="SUPFAM" id="SSF55073">
    <property type="entry name" value="Nucleotide cyclase"/>
    <property type="match status" value="1"/>
</dbReference>
<keyword evidence="7" id="KW-1185">Reference proteome</keyword>
<keyword evidence="4" id="KW-1133">Transmembrane helix</keyword>
<dbReference type="NCBIfam" id="TIGR00254">
    <property type="entry name" value="GGDEF"/>
    <property type="match status" value="1"/>
</dbReference>
<gene>
    <name evidence="6" type="ORF">ACFSJ3_18355</name>
</gene>
<dbReference type="SMART" id="SM00267">
    <property type="entry name" value="GGDEF"/>
    <property type="match status" value="1"/>
</dbReference>
<evidence type="ECO:0000256" key="4">
    <source>
        <dbReference type="SAM" id="Phobius"/>
    </source>
</evidence>
<name>A0ABW4XS77_9GAMM</name>
<dbReference type="EMBL" id="JBHUHT010000030">
    <property type="protein sequence ID" value="MFD2097955.1"/>
    <property type="molecule type" value="Genomic_DNA"/>
</dbReference>
<evidence type="ECO:0000313" key="7">
    <source>
        <dbReference type="Proteomes" id="UP001597380"/>
    </source>
</evidence>
<feature type="domain" description="GGDEF" evidence="5">
    <location>
        <begin position="505"/>
        <end position="632"/>
    </location>
</feature>
<proteinExistence type="predicted"/>
<comment type="caution">
    <text evidence="6">The sequence shown here is derived from an EMBL/GenBank/DDBJ whole genome shotgun (WGS) entry which is preliminary data.</text>
</comment>
<dbReference type="PROSITE" id="PS50887">
    <property type="entry name" value="GGDEF"/>
    <property type="match status" value="1"/>
</dbReference>
<dbReference type="Pfam" id="PF00990">
    <property type="entry name" value="GGDEF"/>
    <property type="match status" value="1"/>
</dbReference>
<sequence>MNLFQPTRRRMRALQFIPFIALLCSALLFPTKVQSKNYYADFETVRSYIDEGQLGRAERQLAAIEAEIELNEDLELEWSGLLHLTRAHLLFARAPSKEKEIRDVLGLAQSALTLQTASSAYADAWLLQLRVNAKHRDYQSVMVQVNEVINLALHYNDDELAIDALLFAANFTTQFGNSLISVEYLRRAIEIAEPLNSARIDANIDLSYGNFYTSVAMSEKAITLIAGARAFFKENGPQNKLIETLLVLARNYFQQSDWDNAESLYILADDYATHASLPSLKIKAAEGLARLYIVQQAYEAAYRSIETGQRLANSSLEKFTFASLKANWYLANNRLDLAEAAIQEAEIHHKQLPGSTRNSLAGLEIFLSKGELAAKKQNATESFQAMNTYRQLLITRIRSFVAGGIESLLAEMEYERVTNKNQQLTNRNTEYERQLEIAAERQRLQWMVLGLGLALAISLSLYVIRVLVQRKKLKELADTDALTGLLNRRAAVARSENWLKDARLNEVAFVIFDIDFFKKINDNHGHQTGDRILQQFSDLALANTRESDLVARIGGEEFLIVLPGCGTKKAAERAEKLRQVYATHTFINNLRVTASFGVASGHNVSFGKIYEAADRALYKAKETRNQVSLDNDSPYIEALVLED</sequence>
<dbReference type="EC" id="2.7.7.65" evidence="1"/>
<dbReference type="Gene3D" id="3.30.70.270">
    <property type="match status" value="1"/>
</dbReference>
<dbReference type="CDD" id="cd01949">
    <property type="entry name" value="GGDEF"/>
    <property type="match status" value="1"/>
</dbReference>
<keyword evidence="4" id="KW-0472">Membrane</keyword>
<dbReference type="InterPro" id="IPR043128">
    <property type="entry name" value="Rev_trsase/Diguanyl_cyclase"/>
</dbReference>
<dbReference type="InterPro" id="IPR050469">
    <property type="entry name" value="Diguanylate_Cyclase"/>
</dbReference>